<gene>
    <name evidence="2" type="ORF">GFD30_14330</name>
</gene>
<proteinExistence type="predicted"/>
<dbReference type="RefSeq" id="WP_153025895.1">
    <property type="nucleotide sequence ID" value="NZ_WIAO01000016.1"/>
</dbReference>
<name>A0A6L5GAU6_9ACTN</name>
<accession>A0A6L5GAU6</accession>
<feature type="compositionally biased region" description="Polar residues" evidence="1">
    <location>
        <begin position="1"/>
        <end position="14"/>
    </location>
</feature>
<dbReference type="Proteomes" id="UP000477750">
    <property type="component" value="Unassembled WGS sequence"/>
</dbReference>
<evidence type="ECO:0000256" key="1">
    <source>
        <dbReference type="SAM" id="MobiDB-lite"/>
    </source>
</evidence>
<dbReference type="EMBL" id="WIAO01000016">
    <property type="protein sequence ID" value="MQM26738.1"/>
    <property type="molecule type" value="Genomic_DNA"/>
</dbReference>
<dbReference type="AlphaFoldDB" id="A0A6L5GAU6"/>
<comment type="caution">
    <text evidence="2">The sequence shown here is derived from an EMBL/GenBank/DDBJ whole genome shotgun (WGS) entry which is preliminary data.</text>
</comment>
<keyword evidence="3" id="KW-1185">Reference proteome</keyword>
<evidence type="ECO:0000313" key="2">
    <source>
        <dbReference type="EMBL" id="MQM26738.1"/>
    </source>
</evidence>
<evidence type="ECO:0000313" key="3">
    <source>
        <dbReference type="Proteomes" id="UP000477750"/>
    </source>
</evidence>
<feature type="region of interest" description="Disordered" evidence="1">
    <location>
        <begin position="1"/>
        <end position="20"/>
    </location>
</feature>
<reference evidence="2 3" key="1">
    <citation type="submission" date="2019-10" db="EMBL/GenBank/DDBJ databases">
        <title>Glycomyces albidus sp. nov., a novel actinomycete isolated from rhizosphere soil of wheat (Triticum aestivum L.).</title>
        <authorList>
            <person name="Qian L."/>
        </authorList>
    </citation>
    <scope>NUCLEOTIDE SEQUENCE [LARGE SCALE GENOMIC DNA]</scope>
    <source>
        <strain evidence="2 3">NEAU-7082</strain>
    </source>
</reference>
<protein>
    <submittedName>
        <fullName evidence="2">Uncharacterized protein</fullName>
    </submittedName>
</protein>
<sequence length="177" mass="19707">MKRSITSSATTQDCSPARFAGSSTSFPDIKPLITDPAEAAEDVVFSVFALLTQRLRPEIERAMPPLMSALETLDTDTARYYAEFVEGGLGEGCQREIWKKIMKTMTYGYVSELKQEFRDEGRVEGEARALLAVLAARGLEPTEAERERIQTCTDPEELLTWTTRAVTASRTADVFEV</sequence>
<organism evidence="2 3">
    <name type="scientific">Glycomyces albidus</name>
    <dbReference type="NCBI Taxonomy" id="2656774"/>
    <lineage>
        <taxon>Bacteria</taxon>
        <taxon>Bacillati</taxon>
        <taxon>Actinomycetota</taxon>
        <taxon>Actinomycetes</taxon>
        <taxon>Glycomycetales</taxon>
        <taxon>Glycomycetaceae</taxon>
        <taxon>Glycomyces</taxon>
    </lineage>
</organism>